<dbReference type="InterPro" id="IPR018710">
    <property type="entry name" value="DUF2232"/>
</dbReference>
<keyword evidence="3" id="KW-1185">Reference proteome</keyword>
<keyword evidence="1" id="KW-0472">Membrane</keyword>
<sequence>MGVANLFAKIDFKATFLATLALIVVAAVTYFLPFAGLLLFFVATVPGIVLWHKSRMSFGISALITVVLVVFFGSEGLLSYIIFVLLLSLIVGQLLKERTSKERILYIATTYMSILTLGAFMMLQVFKRIPNTQVLVKPSKDQLYDMMAMSGLDSASRGVLEEGFRQMAVQLPSYIIIVIFFLILINLIVTFPILRKFKIATPVFRPLFAWQFNRVLAYIYFIVLLCVMFATQPGTFQSIVLNMQVILSFVMFIQGLSVIAFFAKVKRLPPGVGILLMVLGFLLTPVLPVIGLLGVVDLCFNLKRFIKK</sequence>
<reference evidence="2 3" key="1">
    <citation type="submission" date="2021-01" db="EMBL/GenBank/DDBJ databases">
        <title>FDA dAtabase for Regulatory Grade micrObial Sequences (FDA-ARGOS): Supporting development and validation of Infectious Disease Dx tests.</title>
        <authorList>
            <person name="Sproer C."/>
            <person name="Gronow S."/>
            <person name="Severitt S."/>
            <person name="Schroder I."/>
            <person name="Tallon L."/>
            <person name="Sadzewicz L."/>
            <person name="Zhao X."/>
            <person name="Boylan J."/>
            <person name="Ott S."/>
            <person name="Bowen H."/>
            <person name="Vavikolanu K."/>
            <person name="Mehta A."/>
            <person name="Aluvathingal J."/>
            <person name="Nadendla S."/>
            <person name="Lowell S."/>
            <person name="Myers T."/>
            <person name="Yan Y."/>
            <person name="Sichtig H."/>
        </authorList>
    </citation>
    <scope>NUCLEOTIDE SEQUENCE [LARGE SCALE GENOMIC DNA]</scope>
    <source>
        <strain evidence="2 3">FDAARGOS_1148</strain>
    </source>
</reference>
<name>A0AB37HEM7_9STAP</name>
<organism evidence="2 3">
    <name type="scientific">Staphylococcus condimenti</name>
    <dbReference type="NCBI Taxonomy" id="70255"/>
    <lineage>
        <taxon>Bacteria</taxon>
        <taxon>Bacillati</taxon>
        <taxon>Bacillota</taxon>
        <taxon>Bacilli</taxon>
        <taxon>Bacillales</taxon>
        <taxon>Staphylococcaceae</taxon>
        <taxon>Staphylococcus</taxon>
    </lineage>
</organism>
<dbReference type="Pfam" id="PF09991">
    <property type="entry name" value="DUF2232"/>
    <property type="match status" value="1"/>
</dbReference>
<dbReference type="RefSeq" id="WP_174531732.1">
    <property type="nucleotide sequence ID" value="NZ_CP015114.1"/>
</dbReference>
<dbReference type="AlphaFoldDB" id="A0AB37HEM7"/>
<gene>
    <name evidence="2" type="ORF">I6J05_10645</name>
</gene>
<evidence type="ECO:0000313" key="3">
    <source>
        <dbReference type="Proteomes" id="UP000595942"/>
    </source>
</evidence>
<feature type="transmembrane region" description="Helical" evidence="1">
    <location>
        <begin position="215"/>
        <end position="233"/>
    </location>
</feature>
<evidence type="ECO:0000313" key="2">
    <source>
        <dbReference type="EMBL" id="QQS84061.1"/>
    </source>
</evidence>
<feature type="transmembrane region" description="Helical" evidence="1">
    <location>
        <begin position="274"/>
        <end position="296"/>
    </location>
</feature>
<evidence type="ECO:0000256" key="1">
    <source>
        <dbReference type="SAM" id="Phobius"/>
    </source>
</evidence>
<protein>
    <submittedName>
        <fullName evidence="2">DUF2232 domain-containing protein</fullName>
    </submittedName>
</protein>
<keyword evidence="1" id="KW-1133">Transmembrane helix</keyword>
<feature type="transmembrane region" description="Helical" evidence="1">
    <location>
        <begin position="174"/>
        <end position="194"/>
    </location>
</feature>
<dbReference type="EMBL" id="CP068073">
    <property type="protein sequence ID" value="QQS84061.1"/>
    <property type="molecule type" value="Genomic_DNA"/>
</dbReference>
<dbReference type="GeneID" id="93725271"/>
<accession>A0AB37HEM7</accession>
<feature type="transmembrane region" description="Helical" evidence="1">
    <location>
        <begin position="20"/>
        <end position="43"/>
    </location>
</feature>
<dbReference type="Proteomes" id="UP000595942">
    <property type="component" value="Chromosome"/>
</dbReference>
<dbReference type="PANTHER" id="PTHR41324">
    <property type="entry name" value="MEMBRANE PROTEIN-RELATED"/>
    <property type="match status" value="1"/>
</dbReference>
<feature type="transmembrane region" description="Helical" evidence="1">
    <location>
        <begin position="78"/>
        <end position="95"/>
    </location>
</feature>
<feature type="transmembrane region" description="Helical" evidence="1">
    <location>
        <begin position="104"/>
        <end position="126"/>
    </location>
</feature>
<feature type="transmembrane region" description="Helical" evidence="1">
    <location>
        <begin position="239"/>
        <end position="262"/>
    </location>
</feature>
<proteinExistence type="predicted"/>
<dbReference type="PANTHER" id="PTHR41324:SF1">
    <property type="entry name" value="DUF2232 DOMAIN-CONTAINING PROTEIN"/>
    <property type="match status" value="1"/>
</dbReference>
<keyword evidence="1" id="KW-0812">Transmembrane</keyword>